<evidence type="ECO:0000313" key="10">
    <source>
        <dbReference type="EMBL" id="SPO00996.1"/>
    </source>
</evidence>
<evidence type="ECO:0000256" key="2">
    <source>
        <dbReference type="ARBA" id="ARBA00010892"/>
    </source>
</evidence>
<gene>
    <name evidence="10" type="ORF">DNG_03745</name>
</gene>
<comment type="caution">
    <text evidence="10">The sequence shown here is derived from an EMBL/GenBank/DDBJ whole genome shotgun (WGS) entry which is preliminary data.</text>
</comment>
<dbReference type="GO" id="GO:0012505">
    <property type="term" value="C:endomembrane system"/>
    <property type="evidence" value="ECO:0007669"/>
    <property type="project" value="UniProtKB-SubCell"/>
</dbReference>
<feature type="transmembrane region" description="Helical" evidence="8">
    <location>
        <begin position="109"/>
        <end position="131"/>
    </location>
</feature>
<dbReference type="Proteomes" id="UP001187682">
    <property type="component" value="Unassembled WGS sequence"/>
</dbReference>
<evidence type="ECO:0000256" key="1">
    <source>
        <dbReference type="ARBA" id="ARBA00004127"/>
    </source>
</evidence>
<name>A0AAE8MX66_9PEZI</name>
<protein>
    <recommendedName>
        <fullName evidence="8">Nickel/cobalt efflux system</fullName>
    </recommendedName>
</protein>
<keyword evidence="11" id="KW-1185">Reference proteome</keyword>
<feature type="transmembrane region" description="Helical" evidence="8">
    <location>
        <begin position="362"/>
        <end position="382"/>
    </location>
</feature>
<evidence type="ECO:0000256" key="4">
    <source>
        <dbReference type="ARBA" id="ARBA00022596"/>
    </source>
</evidence>
<dbReference type="GO" id="GO:0005886">
    <property type="term" value="C:plasma membrane"/>
    <property type="evidence" value="ECO:0007669"/>
    <property type="project" value="UniProtKB-SubCell"/>
</dbReference>
<dbReference type="PANTHER" id="PTHR31611:SF0">
    <property type="entry name" value="HIGH-AFFINITY NICKEL TRANSPORT PROTEIN NIC1"/>
    <property type="match status" value="1"/>
</dbReference>
<keyword evidence="4" id="KW-0533">Nickel</keyword>
<dbReference type="AlphaFoldDB" id="A0AAE8MX66"/>
<dbReference type="Pfam" id="PF03824">
    <property type="entry name" value="NicO"/>
    <property type="match status" value="1"/>
</dbReference>
<comment type="similarity">
    <text evidence="2 8">Belongs to the NiCoT transporter (TC 2.A.52) family.</text>
</comment>
<evidence type="ECO:0000256" key="3">
    <source>
        <dbReference type="ARBA" id="ARBA00022448"/>
    </source>
</evidence>
<evidence type="ECO:0000256" key="7">
    <source>
        <dbReference type="ARBA" id="ARBA00023136"/>
    </source>
</evidence>
<keyword evidence="3 8" id="KW-0813">Transport</keyword>
<dbReference type="GO" id="GO:0015099">
    <property type="term" value="F:nickel cation transmembrane transporter activity"/>
    <property type="evidence" value="ECO:0007669"/>
    <property type="project" value="UniProtKB-UniRule"/>
</dbReference>
<dbReference type="EMBL" id="ONZQ02000004">
    <property type="protein sequence ID" value="SPO00996.1"/>
    <property type="molecule type" value="Genomic_DNA"/>
</dbReference>
<feature type="transmembrane region" description="Helical" evidence="8">
    <location>
        <begin position="311"/>
        <end position="342"/>
    </location>
</feature>
<comment type="subcellular location">
    <subcellularLocation>
        <location evidence="8">Cell membrane</location>
        <topology evidence="8">Multi-pass membrane protein</topology>
    </subcellularLocation>
    <subcellularLocation>
        <location evidence="1">Endomembrane system</location>
        <topology evidence="1">Multi-pass membrane protein</topology>
    </subcellularLocation>
</comment>
<evidence type="ECO:0000256" key="8">
    <source>
        <dbReference type="RuleBase" id="RU362101"/>
    </source>
</evidence>
<feature type="transmembrane region" description="Helical" evidence="8">
    <location>
        <begin position="42"/>
        <end position="65"/>
    </location>
</feature>
<dbReference type="PANTHER" id="PTHR31611">
    <property type="entry name" value="HIGH-AFFINITY NICKEL TRANSPORT PROTEIN NIC1"/>
    <property type="match status" value="1"/>
</dbReference>
<dbReference type="InterPro" id="IPR011541">
    <property type="entry name" value="Ni/Co_transpt_high_affinity"/>
</dbReference>
<feature type="transmembrane region" description="Helical" evidence="8">
    <location>
        <begin position="270"/>
        <end position="290"/>
    </location>
</feature>
<feature type="transmembrane region" description="Helical" evidence="8">
    <location>
        <begin position="238"/>
        <end position="264"/>
    </location>
</feature>
<dbReference type="InterPro" id="IPR004688">
    <property type="entry name" value="Ni/Co_transpt"/>
</dbReference>
<organism evidence="10 11">
    <name type="scientific">Cephalotrichum gorgonifer</name>
    <dbReference type="NCBI Taxonomy" id="2041049"/>
    <lineage>
        <taxon>Eukaryota</taxon>
        <taxon>Fungi</taxon>
        <taxon>Dikarya</taxon>
        <taxon>Ascomycota</taxon>
        <taxon>Pezizomycotina</taxon>
        <taxon>Sordariomycetes</taxon>
        <taxon>Hypocreomycetidae</taxon>
        <taxon>Microascales</taxon>
        <taxon>Microascaceae</taxon>
        <taxon>Cephalotrichum</taxon>
    </lineage>
</organism>
<feature type="region of interest" description="Disordered" evidence="9">
    <location>
        <begin position="1"/>
        <end position="22"/>
    </location>
</feature>
<evidence type="ECO:0000256" key="9">
    <source>
        <dbReference type="SAM" id="MobiDB-lite"/>
    </source>
</evidence>
<proteinExistence type="inferred from homology"/>
<keyword evidence="6 8" id="KW-1133">Transmembrane helix</keyword>
<sequence length="399" mass="42505">MTDTPDPPSTESTPLLPHPKRPSPLSLSRIPLIPHVPLPAPALRIITLLLLLNLLAWALAAPALASHPSLLPAAALSYVLGLRHALDADHIAAIDLSTRRLVAAGQRPVSVGTFFALGHSTIVVATCVAVAATGGALRERFGGAEEWGELVGGVVSAVVLVVFCAGNGWVLWRLVGRLRRAVREGRRRGAGGGEEEEEEEVGGIEMRGAVMGDVEGGGFLSVAFGRLFKLVDRPWKMFPLGFLFGLGFDTSSEIAILGIASIHAVKGTSIWLILIFPMLFTVGMALLDTTDGALMSSLYTSPAFSRDPLALLYYSTVLTAITVLVSAFVAAVQVLSLVARLAEPEPSPFWDFVDFLADHFDYIGAGICALFFAVGVGSILVYRPWRRRTMEAEDGEADA</sequence>
<evidence type="ECO:0000313" key="11">
    <source>
        <dbReference type="Proteomes" id="UP001187682"/>
    </source>
</evidence>
<evidence type="ECO:0000256" key="5">
    <source>
        <dbReference type="ARBA" id="ARBA00022692"/>
    </source>
</evidence>
<accession>A0AAE8MX66</accession>
<reference evidence="10" key="1">
    <citation type="submission" date="2018-03" db="EMBL/GenBank/DDBJ databases">
        <authorList>
            <person name="Guldener U."/>
        </authorList>
    </citation>
    <scope>NUCLEOTIDE SEQUENCE</scope>
</reference>
<keyword evidence="7 8" id="KW-0472">Membrane</keyword>
<feature type="transmembrane region" description="Helical" evidence="8">
    <location>
        <begin position="151"/>
        <end position="172"/>
    </location>
</feature>
<evidence type="ECO:0000256" key="6">
    <source>
        <dbReference type="ARBA" id="ARBA00022989"/>
    </source>
</evidence>
<keyword evidence="5 8" id="KW-0812">Transmembrane</keyword>